<dbReference type="OrthoDB" id="2130735at2759"/>
<dbReference type="Proteomes" id="UP000033483">
    <property type="component" value="Unassembled WGS sequence"/>
</dbReference>
<gene>
    <name evidence="2" type="ORF">TD95_002068</name>
</gene>
<sequence length="387" mass="41659">MLFSSLLTLAGLQTVFASPLRGKTEIRATAASATISDKAIFTPPSNANWTNPGVLYARSIQLQNGDILATWENYSPEPPLVYFPIYKSTDNGSTWAEVSKVQDTVNGWGLRYQPNLYQLPEAVGEYPAGTVLCAGNSIPQDLSKTKLDIYASKDSGETWEFVSSLGEGGEALPNNGLTPIWEPLLMQHRYVDGTVVAYYSDQRDPKYAQKLVHTTSTNLKDWSAIVNDIFDPNSYTARPGMAAVTALPNGQWMYAYEVCGAASACHVHYRLCATPYDAADSTGIVLTTTAGGQLTSSPTLTWSPVGGANGTLVISSGSQAQVFTNQMLGAPDAWVPRSVPNPSSYSRWVKVFENDLSKLIIASGGVLGGTNNKIEYSVVDINTLISS</sequence>
<evidence type="ECO:0000313" key="2">
    <source>
        <dbReference type="EMBL" id="KKA30496.1"/>
    </source>
</evidence>
<organism evidence="2 3">
    <name type="scientific">Thielaviopsis punctulata</name>
    <dbReference type="NCBI Taxonomy" id="72032"/>
    <lineage>
        <taxon>Eukaryota</taxon>
        <taxon>Fungi</taxon>
        <taxon>Dikarya</taxon>
        <taxon>Ascomycota</taxon>
        <taxon>Pezizomycotina</taxon>
        <taxon>Sordariomycetes</taxon>
        <taxon>Hypocreomycetidae</taxon>
        <taxon>Microascales</taxon>
        <taxon>Ceratocystidaceae</taxon>
        <taxon>Thielaviopsis</taxon>
    </lineage>
</organism>
<dbReference type="PANTHER" id="PTHR38792">
    <property type="entry name" value="BNR/ASP-BOX REPEAT DOMAIN PROTEIN (AFU_ORTHOLOGUE AFUA_7G06430)-RELATED"/>
    <property type="match status" value="1"/>
</dbReference>
<dbReference type="EMBL" id="LAEV01000371">
    <property type="protein sequence ID" value="KKA30496.1"/>
    <property type="molecule type" value="Genomic_DNA"/>
</dbReference>
<dbReference type="SUPFAM" id="SSF110296">
    <property type="entry name" value="Oligoxyloglucan reducing end-specific cellobiohydrolase"/>
    <property type="match status" value="1"/>
</dbReference>
<keyword evidence="3" id="KW-1185">Reference proteome</keyword>
<dbReference type="PANTHER" id="PTHR38792:SF3">
    <property type="entry name" value="BNR_ASP-BOX REPEAT DOMAIN PROTEIN (AFU_ORTHOLOGUE AFUA_7G06430)-RELATED"/>
    <property type="match status" value="1"/>
</dbReference>
<evidence type="ECO:0008006" key="4">
    <source>
        <dbReference type="Google" id="ProtNLM"/>
    </source>
</evidence>
<evidence type="ECO:0000313" key="3">
    <source>
        <dbReference type="Proteomes" id="UP000033483"/>
    </source>
</evidence>
<evidence type="ECO:0000256" key="1">
    <source>
        <dbReference type="SAM" id="SignalP"/>
    </source>
</evidence>
<feature type="signal peptide" evidence="1">
    <location>
        <begin position="1"/>
        <end position="17"/>
    </location>
</feature>
<reference evidence="2 3" key="1">
    <citation type="submission" date="2015-03" db="EMBL/GenBank/DDBJ databases">
        <authorList>
            <person name="Radwan O."/>
            <person name="Al-Naeli F.A."/>
            <person name="Rendon G.A."/>
            <person name="Fields C."/>
        </authorList>
    </citation>
    <scope>NUCLEOTIDE SEQUENCE [LARGE SCALE GENOMIC DNA]</scope>
    <source>
        <strain evidence="2">CR-DP1</strain>
    </source>
</reference>
<protein>
    <recommendedName>
        <fullName evidence="4">Sialidase domain-containing protein</fullName>
    </recommendedName>
</protein>
<proteinExistence type="predicted"/>
<keyword evidence="1" id="KW-0732">Signal</keyword>
<comment type="caution">
    <text evidence="2">The sequence shown here is derived from an EMBL/GenBank/DDBJ whole genome shotgun (WGS) entry which is preliminary data.</text>
</comment>
<dbReference type="Gene3D" id="2.120.10.10">
    <property type="match status" value="1"/>
</dbReference>
<dbReference type="AlphaFoldDB" id="A0A0F4ZK44"/>
<feature type="chain" id="PRO_5002482755" description="Sialidase domain-containing protein" evidence="1">
    <location>
        <begin position="18"/>
        <end position="387"/>
    </location>
</feature>
<name>A0A0F4ZK44_9PEZI</name>
<accession>A0A0F4ZK44</accession>